<protein>
    <submittedName>
        <fullName evidence="6">HTH-type transcriptional regulator YhaJ</fullName>
    </submittedName>
</protein>
<dbReference type="Pfam" id="PF00126">
    <property type="entry name" value="HTH_1"/>
    <property type="match status" value="1"/>
</dbReference>
<dbReference type="Proteomes" id="UP000481517">
    <property type="component" value="Unassembled WGS sequence"/>
</dbReference>
<keyword evidence="7" id="KW-1185">Reference proteome</keyword>
<dbReference type="EMBL" id="CADCXY010000002">
    <property type="protein sequence ID" value="CAB0150759.1"/>
    <property type="molecule type" value="Genomic_DNA"/>
</dbReference>
<dbReference type="SUPFAM" id="SSF53850">
    <property type="entry name" value="Periplasmic binding protein-like II"/>
    <property type="match status" value="1"/>
</dbReference>
<accession>A0A6S6WRE8</accession>
<sequence>MLKVTLEQWRMFYSVVEYGGFNQASQGVYKSQSSIHNAVGKIEQSLGVKLFKIEGRKTVLTEAGELMLRRAKLLLEEARDVEAIALTLSRGVETSLKIAVDEVFPRALLYSALEQVSHLYPLVQVEVVESILSGSSELLADDDVEIAISPFHSGAGFNESLCHVVFVAVASPLHPLNTLERKLTLDDLKSHRQIVVRDSSHGAKESQANDGWLKADKRWTVSHFQTSIDMICKGLGFAWLPLNLIEEQLEGGRLQPLPLQENAKRYAQLYLTFKDGDRLGPAAKSFVEALRVQCQSLPEA</sequence>
<proteinExistence type="inferred from homology"/>
<organism evidence="6 7">
    <name type="scientific">Pseudidiomarina piscicola</name>
    <dbReference type="NCBI Taxonomy" id="2614830"/>
    <lineage>
        <taxon>Bacteria</taxon>
        <taxon>Pseudomonadati</taxon>
        <taxon>Pseudomonadota</taxon>
        <taxon>Gammaproteobacteria</taxon>
        <taxon>Alteromonadales</taxon>
        <taxon>Idiomarinaceae</taxon>
        <taxon>Pseudidiomarina</taxon>
    </lineage>
</organism>
<dbReference type="GO" id="GO:0003700">
    <property type="term" value="F:DNA-binding transcription factor activity"/>
    <property type="evidence" value="ECO:0007669"/>
    <property type="project" value="InterPro"/>
</dbReference>
<dbReference type="RefSeq" id="WP_173920207.1">
    <property type="nucleotide sequence ID" value="NZ_CADCXY010000002.1"/>
</dbReference>
<feature type="domain" description="HTH lysR-type" evidence="5">
    <location>
        <begin position="4"/>
        <end position="61"/>
    </location>
</feature>
<dbReference type="Gene3D" id="3.40.190.290">
    <property type="match status" value="1"/>
</dbReference>
<evidence type="ECO:0000256" key="2">
    <source>
        <dbReference type="ARBA" id="ARBA00023015"/>
    </source>
</evidence>
<dbReference type="GO" id="GO:0000976">
    <property type="term" value="F:transcription cis-regulatory region binding"/>
    <property type="evidence" value="ECO:0007669"/>
    <property type="project" value="TreeGrafter"/>
</dbReference>
<evidence type="ECO:0000313" key="7">
    <source>
        <dbReference type="Proteomes" id="UP000481517"/>
    </source>
</evidence>
<dbReference type="PANTHER" id="PTHR30126:SF88">
    <property type="entry name" value="TRANSCRIPTIONAL REGULATOR-RELATED"/>
    <property type="match status" value="1"/>
</dbReference>
<dbReference type="InterPro" id="IPR000847">
    <property type="entry name" value="LysR_HTH_N"/>
</dbReference>
<dbReference type="PROSITE" id="PS50931">
    <property type="entry name" value="HTH_LYSR"/>
    <property type="match status" value="1"/>
</dbReference>
<evidence type="ECO:0000256" key="3">
    <source>
        <dbReference type="ARBA" id="ARBA00023125"/>
    </source>
</evidence>
<keyword evidence="4" id="KW-0804">Transcription</keyword>
<reference evidence="6 7" key="1">
    <citation type="submission" date="2020-02" db="EMBL/GenBank/DDBJ databases">
        <authorList>
            <person name="Rodrigo-Torres L."/>
            <person name="Arahal R. D."/>
            <person name="Lucena T."/>
        </authorList>
    </citation>
    <scope>NUCLEOTIDE SEQUENCE [LARGE SCALE GENOMIC DNA]</scope>
    <source>
        <strain evidence="6 7">CECT 9734</strain>
    </source>
</reference>
<name>A0A6S6WRE8_9GAMM</name>
<keyword evidence="2" id="KW-0805">Transcription regulation</keyword>
<dbReference type="Pfam" id="PF03466">
    <property type="entry name" value="LysR_substrate"/>
    <property type="match status" value="1"/>
</dbReference>
<dbReference type="InterPro" id="IPR036388">
    <property type="entry name" value="WH-like_DNA-bd_sf"/>
</dbReference>
<evidence type="ECO:0000313" key="6">
    <source>
        <dbReference type="EMBL" id="CAB0150759.1"/>
    </source>
</evidence>
<dbReference type="AlphaFoldDB" id="A0A6S6WRE8"/>
<dbReference type="InterPro" id="IPR036390">
    <property type="entry name" value="WH_DNA-bd_sf"/>
</dbReference>
<comment type="similarity">
    <text evidence="1">Belongs to the LysR transcriptional regulatory family.</text>
</comment>
<evidence type="ECO:0000256" key="4">
    <source>
        <dbReference type="ARBA" id="ARBA00023163"/>
    </source>
</evidence>
<dbReference type="SUPFAM" id="SSF46785">
    <property type="entry name" value="Winged helix' DNA-binding domain"/>
    <property type="match status" value="1"/>
</dbReference>
<dbReference type="InterPro" id="IPR005119">
    <property type="entry name" value="LysR_subst-bd"/>
</dbReference>
<dbReference type="PANTHER" id="PTHR30126">
    <property type="entry name" value="HTH-TYPE TRANSCRIPTIONAL REGULATOR"/>
    <property type="match status" value="1"/>
</dbReference>
<dbReference type="Gene3D" id="1.10.10.10">
    <property type="entry name" value="Winged helix-like DNA-binding domain superfamily/Winged helix DNA-binding domain"/>
    <property type="match status" value="1"/>
</dbReference>
<evidence type="ECO:0000259" key="5">
    <source>
        <dbReference type="PROSITE" id="PS50931"/>
    </source>
</evidence>
<keyword evidence="3" id="KW-0238">DNA-binding</keyword>
<evidence type="ECO:0000256" key="1">
    <source>
        <dbReference type="ARBA" id="ARBA00009437"/>
    </source>
</evidence>
<gene>
    <name evidence="6" type="primary">yhaJ</name>
    <name evidence="6" type="ORF">PSI9734_01200</name>
</gene>